<sequence>MLVKIRTPFFLYLYKLLISNSYCQMPLHERTSIPHWALAIIGLFAWAIVLVSCACTYILLNELRFDITNPIEVCEKINNLKPFEICAHFIMAAALMLRGWWVVGLANFPFLYFHLAQCVEGEHIFHPRRVYYVLAAELILIKAKLLFFSIILVCYWLDHAIYIFAMARRPVTKLNTKFNFFWNSQISH</sequence>
<feature type="transmembrane region" description="Helical" evidence="1">
    <location>
        <begin position="85"/>
        <end position="103"/>
    </location>
</feature>
<keyword evidence="1" id="KW-1133">Transmembrane helix</keyword>
<gene>
    <name evidence="2" type="ORF">CMESO_133</name>
</gene>
<dbReference type="Pfam" id="PF03311">
    <property type="entry name" value="Cornichon"/>
    <property type="match status" value="1"/>
</dbReference>
<geneLocation type="nucleomorph" evidence="2"/>
<keyword evidence="1" id="KW-0812">Transmembrane</keyword>
<dbReference type="EMBL" id="CP003680">
    <property type="protein sequence ID" value="AFP65324.1"/>
    <property type="molecule type" value="Genomic_DNA"/>
</dbReference>
<dbReference type="GO" id="GO:0016192">
    <property type="term" value="P:vesicle-mediated transport"/>
    <property type="evidence" value="ECO:0007669"/>
    <property type="project" value="InterPro"/>
</dbReference>
<reference evidence="2 3" key="1">
    <citation type="journal article" date="2012" name="Genome Biol. Evol.">
        <title>Nucleomorph genome sequence of the cryptophyte alga Chroomonas mesostigmatica CCMP1168 reveals lineage-specific gene loss and genome complexity.</title>
        <authorList>
            <person name="Moore C.E."/>
            <person name="Curtis B."/>
            <person name="Mills T."/>
            <person name="Tanifuji G."/>
            <person name="Archibald J.M."/>
        </authorList>
    </citation>
    <scope>NUCLEOTIDE SEQUENCE [LARGE SCALE GENOMIC DNA]</scope>
    <source>
        <strain evidence="2 3">CCMP1168</strain>
    </source>
</reference>
<evidence type="ECO:0000313" key="3">
    <source>
        <dbReference type="Proteomes" id="UP000243348"/>
    </source>
</evidence>
<proteinExistence type="predicted"/>
<name>J7G2S1_9CRYP</name>
<evidence type="ECO:0000256" key="1">
    <source>
        <dbReference type="SAM" id="Phobius"/>
    </source>
</evidence>
<dbReference type="InterPro" id="IPR003377">
    <property type="entry name" value="Cornichon"/>
</dbReference>
<evidence type="ECO:0000313" key="2">
    <source>
        <dbReference type="EMBL" id="AFP65324.1"/>
    </source>
</evidence>
<keyword evidence="2" id="KW-0542">Nucleomorph</keyword>
<feature type="transmembrane region" description="Helical" evidence="1">
    <location>
        <begin position="145"/>
        <end position="165"/>
    </location>
</feature>
<dbReference type="SMART" id="SM01398">
    <property type="entry name" value="Cornichon"/>
    <property type="match status" value="1"/>
</dbReference>
<dbReference type="AlphaFoldDB" id="J7G2S1"/>
<feature type="transmembrane region" description="Helical" evidence="1">
    <location>
        <begin position="36"/>
        <end position="60"/>
    </location>
</feature>
<keyword evidence="1" id="KW-0472">Membrane</keyword>
<protein>
    <submittedName>
        <fullName evidence="2">Uncharacterized protein</fullName>
    </submittedName>
</protein>
<dbReference type="Proteomes" id="UP000243348">
    <property type="component" value="Nucleomorph 1"/>
</dbReference>
<accession>J7G2S1</accession>
<organism evidence="2 3">
    <name type="scientific">Chroomonas mesostigmatica CCMP1168</name>
    <dbReference type="NCBI Taxonomy" id="1195612"/>
    <lineage>
        <taxon>Eukaryota</taxon>
        <taxon>Cryptophyceae</taxon>
        <taxon>Pyrenomonadales</taxon>
        <taxon>Chroomonadaceae</taxon>
        <taxon>Chroomonas</taxon>
    </lineage>
</organism>